<proteinExistence type="predicted"/>
<accession>A0ABR7YGY1</accession>
<dbReference type="RefSeq" id="WP_190302690.1">
    <property type="nucleotide sequence ID" value="NZ_JACOIJ010000031.1"/>
</dbReference>
<sequence length="183" mass="21150">MRTLLFFLSLTILSCQQTPKSSFNLVSSSSLDSTLIKENTPVSAIDTNKAKEWLRNTIIQFFDSNNTDMQSITTSEYYEFKMDAMNVDLDVEGSLTEVAFKKKWKDKFNLQLHPTQVGFLISGQDWGNIQVAEMITKNVDAEKQTITFKTLIRDEEFNVEYDRDIVLIEQDGQYLIKDVLEYD</sequence>
<evidence type="ECO:0008006" key="3">
    <source>
        <dbReference type="Google" id="ProtNLM"/>
    </source>
</evidence>
<organism evidence="1 2">
    <name type="scientific">Sphingobacterium litopenaei</name>
    <dbReference type="NCBI Taxonomy" id="2763500"/>
    <lineage>
        <taxon>Bacteria</taxon>
        <taxon>Pseudomonadati</taxon>
        <taxon>Bacteroidota</taxon>
        <taxon>Sphingobacteriia</taxon>
        <taxon>Sphingobacteriales</taxon>
        <taxon>Sphingobacteriaceae</taxon>
        <taxon>Sphingobacterium</taxon>
    </lineage>
</organism>
<dbReference type="PROSITE" id="PS51257">
    <property type="entry name" value="PROKAR_LIPOPROTEIN"/>
    <property type="match status" value="1"/>
</dbReference>
<gene>
    <name evidence="1" type="ORF">H8B04_13575</name>
</gene>
<name>A0ABR7YGY1_9SPHI</name>
<evidence type="ECO:0000313" key="2">
    <source>
        <dbReference type="Proteomes" id="UP000651271"/>
    </source>
</evidence>
<reference evidence="1 2" key="1">
    <citation type="submission" date="2020-08" db="EMBL/GenBank/DDBJ databases">
        <title>Sphingobacterium sp. DN04309 isolated from aquaculture water.</title>
        <authorList>
            <person name="Zhang M."/>
        </authorList>
    </citation>
    <scope>NUCLEOTIDE SEQUENCE [LARGE SCALE GENOMIC DNA]</scope>
    <source>
        <strain evidence="1 2">DN04309</strain>
    </source>
</reference>
<evidence type="ECO:0000313" key="1">
    <source>
        <dbReference type="EMBL" id="MBD1430575.1"/>
    </source>
</evidence>
<keyword evidence="2" id="KW-1185">Reference proteome</keyword>
<protein>
    <recommendedName>
        <fullName evidence="3">DUF3828 domain-containing protein</fullName>
    </recommendedName>
</protein>
<dbReference type="EMBL" id="JACOIJ010000031">
    <property type="protein sequence ID" value="MBD1430575.1"/>
    <property type="molecule type" value="Genomic_DNA"/>
</dbReference>
<comment type="caution">
    <text evidence="1">The sequence shown here is derived from an EMBL/GenBank/DDBJ whole genome shotgun (WGS) entry which is preliminary data.</text>
</comment>
<dbReference type="Proteomes" id="UP000651271">
    <property type="component" value="Unassembled WGS sequence"/>
</dbReference>